<feature type="compositionally biased region" description="Polar residues" evidence="2">
    <location>
        <begin position="421"/>
        <end position="432"/>
    </location>
</feature>
<feature type="compositionally biased region" description="Basic and acidic residues" evidence="2">
    <location>
        <begin position="202"/>
        <end position="215"/>
    </location>
</feature>
<accession>A0ABW1NE35</accession>
<dbReference type="EMBL" id="JBHSRF010000007">
    <property type="protein sequence ID" value="MFC6081153.1"/>
    <property type="molecule type" value="Genomic_DNA"/>
</dbReference>
<evidence type="ECO:0000256" key="1">
    <source>
        <dbReference type="SAM" id="Coils"/>
    </source>
</evidence>
<feature type="compositionally biased region" description="Low complexity" evidence="2">
    <location>
        <begin position="304"/>
        <end position="327"/>
    </location>
</feature>
<dbReference type="RefSeq" id="WP_380748670.1">
    <property type="nucleotide sequence ID" value="NZ_JBHSRF010000007.1"/>
</dbReference>
<name>A0ABW1NE35_9ACTN</name>
<feature type="coiled-coil region" evidence="1">
    <location>
        <begin position="27"/>
        <end position="144"/>
    </location>
</feature>
<protein>
    <recommendedName>
        <fullName evidence="5">Cell division protein DivIVA</fullName>
    </recommendedName>
</protein>
<feature type="region of interest" description="Disordered" evidence="2">
    <location>
        <begin position="194"/>
        <end position="231"/>
    </location>
</feature>
<evidence type="ECO:0008006" key="5">
    <source>
        <dbReference type="Google" id="ProtNLM"/>
    </source>
</evidence>
<comment type="caution">
    <text evidence="3">The sequence shown here is derived from an EMBL/GenBank/DDBJ whole genome shotgun (WGS) entry which is preliminary data.</text>
</comment>
<proteinExistence type="predicted"/>
<dbReference type="Proteomes" id="UP001596137">
    <property type="component" value="Unassembled WGS sequence"/>
</dbReference>
<keyword evidence="1" id="KW-0175">Coiled coil</keyword>
<feature type="compositionally biased region" description="Basic and acidic residues" evidence="2">
    <location>
        <begin position="385"/>
        <end position="394"/>
    </location>
</feature>
<feature type="region of interest" description="Disordered" evidence="2">
    <location>
        <begin position="272"/>
        <end position="432"/>
    </location>
</feature>
<reference evidence="4" key="1">
    <citation type="journal article" date="2019" name="Int. J. Syst. Evol. Microbiol.">
        <title>The Global Catalogue of Microorganisms (GCM) 10K type strain sequencing project: providing services to taxonomists for standard genome sequencing and annotation.</title>
        <authorList>
            <consortium name="The Broad Institute Genomics Platform"/>
            <consortium name="The Broad Institute Genome Sequencing Center for Infectious Disease"/>
            <person name="Wu L."/>
            <person name="Ma J."/>
        </authorList>
    </citation>
    <scope>NUCLEOTIDE SEQUENCE [LARGE SCALE GENOMIC DNA]</scope>
    <source>
        <strain evidence="4">JCM 30346</strain>
    </source>
</reference>
<organism evidence="3 4">
    <name type="scientific">Sphaerisporangium aureirubrum</name>
    <dbReference type="NCBI Taxonomy" id="1544736"/>
    <lineage>
        <taxon>Bacteria</taxon>
        <taxon>Bacillati</taxon>
        <taxon>Actinomycetota</taxon>
        <taxon>Actinomycetes</taxon>
        <taxon>Streptosporangiales</taxon>
        <taxon>Streptosporangiaceae</taxon>
        <taxon>Sphaerisporangium</taxon>
    </lineage>
</organism>
<gene>
    <name evidence="3" type="ORF">ACFP1K_08285</name>
</gene>
<sequence>MTNQHDSFPDMMHEDLGFEVVMRGYSRRQVHDHMTRMRNQIRDLEERLARAIDQAEQGRVELAEARRRLAEAPQDYDEIGERLSAILKLGEEEARAKRQAADNDAAKVRDDASAEAERILTAAQAEAERRVHEATTSAERLLAQAGSDAEETLGAARSESEDTLRNARAEADRTLTSAQRDAERLVTDANAEAEATLGSARSEAESTLKTAKAEAGDTLGSAQRRASSLDEHTGRRVTFLTDTHTEVMRRLNEMGIVLTDLLKRENTAGPLIDEASVLPPRPVIGTVDDPDTDPAPSPKDSGQADDSAGEPAAEGEPEGPAGTGPADDPFHDRFDQDYGTGDDVFGTGGTFGKKPQPESVPQDAAPAAEPVRDPFESLTPDEETRDVRGSRYDRPVATSPDVPDAHTPGRIRGFFEKVDPASSSPTEDGSHK</sequence>
<evidence type="ECO:0000256" key="2">
    <source>
        <dbReference type="SAM" id="MobiDB-lite"/>
    </source>
</evidence>
<feature type="region of interest" description="Disordered" evidence="2">
    <location>
        <begin position="145"/>
        <end position="165"/>
    </location>
</feature>
<evidence type="ECO:0000313" key="3">
    <source>
        <dbReference type="EMBL" id="MFC6081153.1"/>
    </source>
</evidence>
<evidence type="ECO:0000313" key="4">
    <source>
        <dbReference type="Proteomes" id="UP001596137"/>
    </source>
</evidence>
<keyword evidence="4" id="KW-1185">Reference proteome</keyword>